<evidence type="ECO:0000313" key="2">
    <source>
        <dbReference type="Proteomes" id="UP001500466"/>
    </source>
</evidence>
<dbReference type="Proteomes" id="UP001500466">
    <property type="component" value="Unassembled WGS sequence"/>
</dbReference>
<name>A0ABP9I1B7_9ACTN</name>
<comment type="caution">
    <text evidence="1">The sequence shown here is derived from an EMBL/GenBank/DDBJ whole genome shotgun (WGS) entry which is preliminary data.</text>
</comment>
<accession>A0ABP9I1B7</accession>
<dbReference type="EMBL" id="BAABHS010000029">
    <property type="protein sequence ID" value="GAA4984971.1"/>
    <property type="molecule type" value="Genomic_DNA"/>
</dbReference>
<dbReference type="RefSeq" id="WP_345679251.1">
    <property type="nucleotide sequence ID" value="NZ_BAABHS010000029.1"/>
</dbReference>
<dbReference type="SUPFAM" id="SSF55961">
    <property type="entry name" value="Bet v1-like"/>
    <property type="match status" value="2"/>
</dbReference>
<evidence type="ECO:0000313" key="1">
    <source>
        <dbReference type="EMBL" id="GAA4984971.1"/>
    </source>
</evidence>
<protein>
    <submittedName>
        <fullName evidence="1">SRPBCC family protein</fullName>
    </submittedName>
</protein>
<sequence length="329" mass="35602">MTRTIPQPAAGRGTRSGTARHRIAVAAPARTVYGIVADVATWPRIFPPTVHAERVDGDGRTERIRLWATAGDTVKTWTSRRELDDEAMTAAFRQEIPQSPVAAMSGTWTVTPTGDTSCEVVLDHAFTADGDAPEALAWIEQAVDRNSTAELEALRSTAEAPGALDELLLTFEDAVSVDGPLADVYDFVWQAHAWPQRLPHVSRVDLGTPGPDLQVLEMDTKAKDGSRHTTKSIRVGFAPGRIVYKQLRVPAMLTAHTGEWVLTEAGDSVRAVSRHTIVVRRDAIADVLGPDATVDDALAYARAALGTNSLITLRHAKEYAEHHRPSATG</sequence>
<dbReference type="Pfam" id="PF10604">
    <property type="entry name" value="Polyketide_cyc2"/>
    <property type="match status" value="1"/>
</dbReference>
<dbReference type="InterPro" id="IPR023393">
    <property type="entry name" value="START-like_dom_sf"/>
</dbReference>
<reference evidence="2" key="1">
    <citation type="journal article" date="2019" name="Int. J. Syst. Evol. Microbiol.">
        <title>The Global Catalogue of Microorganisms (GCM) 10K type strain sequencing project: providing services to taxonomists for standard genome sequencing and annotation.</title>
        <authorList>
            <consortium name="The Broad Institute Genomics Platform"/>
            <consortium name="The Broad Institute Genome Sequencing Center for Infectious Disease"/>
            <person name="Wu L."/>
            <person name="Ma J."/>
        </authorList>
    </citation>
    <scope>NUCLEOTIDE SEQUENCE [LARGE SCALE GENOMIC DNA]</scope>
    <source>
        <strain evidence="2">JCM 17986</strain>
    </source>
</reference>
<keyword evidence="2" id="KW-1185">Reference proteome</keyword>
<dbReference type="CDD" id="cd08861">
    <property type="entry name" value="OtcD1_ARO-CYC_like"/>
    <property type="match status" value="2"/>
</dbReference>
<dbReference type="Gene3D" id="3.30.530.20">
    <property type="match status" value="2"/>
</dbReference>
<gene>
    <name evidence="1" type="ORF">GCM10023205_64020</name>
</gene>
<organism evidence="1 2">
    <name type="scientific">Yinghuangia aomiensis</name>
    <dbReference type="NCBI Taxonomy" id="676205"/>
    <lineage>
        <taxon>Bacteria</taxon>
        <taxon>Bacillati</taxon>
        <taxon>Actinomycetota</taxon>
        <taxon>Actinomycetes</taxon>
        <taxon>Kitasatosporales</taxon>
        <taxon>Streptomycetaceae</taxon>
        <taxon>Yinghuangia</taxon>
    </lineage>
</organism>
<proteinExistence type="predicted"/>
<dbReference type="InterPro" id="IPR019587">
    <property type="entry name" value="Polyketide_cyclase/dehydratase"/>
</dbReference>